<comment type="caution">
    <text evidence="2">The sequence shown here is derived from an EMBL/GenBank/DDBJ whole genome shotgun (WGS) entry which is preliminary data.</text>
</comment>
<dbReference type="PANTHER" id="PTHR33434:SF2">
    <property type="entry name" value="FATTY ACID-BINDING PROTEIN TM_1468"/>
    <property type="match status" value="1"/>
</dbReference>
<protein>
    <submittedName>
        <fullName evidence="2">DegV domain-containing protein</fullName>
    </submittedName>
</protein>
<accession>A0A151B4J7</accession>
<evidence type="ECO:0000313" key="2">
    <source>
        <dbReference type="EMBL" id="KYH34844.1"/>
    </source>
</evidence>
<keyword evidence="1" id="KW-0446">Lipid-binding</keyword>
<dbReference type="Gene3D" id="3.30.1180.10">
    <property type="match status" value="1"/>
</dbReference>
<gene>
    <name evidence="2" type="ORF">CLTEP_11590</name>
</gene>
<dbReference type="AlphaFoldDB" id="A0A151B4J7"/>
<dbReference type="InterPro" id="IPR003797">
    <property type="entry name" value="DegV"/>
</dbReference>
<dbReference type="PANTHER" id="PTHR33434">
    <property type="entry name" value="DEGV DOMAIN-CONTAINING PROTEIN DR_1986-RELATED"/>
    <property type="match status" value="1"/>
</dbReference>
<evidence type="ECO:0000313" key="3">
    <source>
        <dbReference type="Proteomes" id="UP000075531"/>
    </source>
</evidence>
<dbReference type="SUPFAM" id="SSF82549">
    <property type="entry name" value="DAK1/DegV-like"/>
    <property type="match status" value="1"/>
</dbReference>
<sequence>MAVRIITDSTSYLPESQIKKYDIIISSLSVVFENESIKEIDIDNSSFYERLENSTTIPKSSQPSISELYDIFEKEVKAKNDIVGIFISSEMSGTYSSACMVKNMILDEYPDASIEIVDSRSNCMQLGYTVISAAKAAQEGKNISEVVCIAQKTIRSSKFLFIPNTLEYLKKGGRIGNASALIGSLLKIKPILTVSKGKTDIVTKVRTKKKALQTIIDIFIKDGKEYGLEKVIVHHINDREGAMEFADQIKKIIGKQVQISNIGPVIGAHVGPGALGIVYCTNNEMV</sequence>
<organism evidence="2 3">
    <name type="scientific">Clostridium tepidiprofundi DSM 19306</name>
    <dbReference type="NCBI Taxonomy" id="1121338"/>
    <lineage>
        <taxon>Bacteria</taxon>
        <taxon>Bacillati</taxon>
        <taxon>Bacillota</taxon>
        <taxon>Clostridia</taxon>
        <taxon>Eubacteriales</taxon>
        <taxon>Clostridiaceae</taxon>
        <taxon>Clostridium</taxon>
    </lineage>
</organism>
<dbReference type="InterPro" id="IPR050270">
    <property type="entry name" value="DegV_domain_contain"/>
</dbReference>
<dbReference type="NCBIfam" id="TIGR00762">
    <property type="entry name" value="DegV"/>
    <property type="match status" value="1"/>
</dbReference>
<dbReference type="GO" id="GO:0008289">
    <property type="term" value="F:lipid binding"/>
    <property type="evidence" value="ECO:0007669"/>
    <property type="project" value="UniProtKB-KW"/>
</dbReference>
<dbReference type="STRING" id="1121338.CLTEP_11590"/>
<dbReference type="PROSITE" id="PS51482">
    <property type="entry name" value="DEGV"/>
    <property type="match status" value="1"/>
</dbReference>
<dbReference type="RefSeq" id="WP_066823914.1">
    <property type="nucleotide sequence ID" value="NZ_LTBA01000009.1"/>
</dbReference>
<dbReference type="EMBL" id="LTBA01000009">
    <property type="protein sequence ID" value="KYH34844.1"/>
    <property type="molecule type" value="Genomic_DNA"/>
</dbReference>
<dbReference type="InterPro" id="IPR043168">
    <property type="entry name" value="DegV_C"/>
</dbReference>
<name>A0A151B4J7_9CLOT</name>
<keyword evidence="3" id="KW-1185">Reference proteome</keyword>
<dbReference type="PATRIC" id="fig|1121338.3.peg.1196"/>
<dbReference type="Proteomes" id="UP000075531">
    <property type="component" value="Unassembled WGS sequence"/>
</dbReference>
<evidence type="ECO:0000256" key="1">
    <source>
        <dbReference type="ARBA" id="ARBA00023121"/>
    </source>
</evidence>
<reference evidence="2 3" key="1">
    <citation type="submission" date="2016-02" db="EMBL/GenBank/DDBJ databases">
        <title>Genome sequence of Clostridium tepidiprofundi DSM 19306.</title>
        <authorList>
            <person name="Poehlein A."/>
            <person name="Daniel R."/>
        </authorList>
    </citation>
    <scope>NUCLEOTIDE SEQUENCE [LARGE SCALE GENOMIC DNA]</scope>
    <source>
        <strain evidence="2 3">DSM 19306</strain>
    </source>
</reference>
<proteinExistence type="predicted"/>
<dbReference type="Gene3D" id="3.40.50.10170">
    <property type="match status" value="1"/>
</dbReference>
<dbReference type="Pfam" id="PF02645">
    <property type="entry name" value="DegV"/>
    <property type="match status" value="1"/>
</dbReference>
<dbReference type="OrthoDB" id="9780216at2"/>